<gene>
    <name evidence="1" type="ORF">PMEA_00035192</name>
</gene>
<protein>
    <submittedName>
        <fullName evidence="1">Uncharacterized protein</fullName>
    </submittedName>
</protein>
<proteinExistence type="predicted"/>
<dbReference type="AlphaFoldDB" id="A0AAU9W4A2"/>
<keyword evidence="2" id="KW-1185">Reference proteome</keyword>
<evidence type="ECO:0000313" key="1">
    <source>
        <dbReference type="EMBL" id="CAH3103594.1"/>
    </source>
</evidence>
<name>A0AAU9W4A2_9CNID</name>
<comment type="caution">
    <text evidence="1">The sequence shown here is derived from an EMBL/GenBank/DDBJ whole genome shotgun (WGS) entry which is preliminary data.</text>
</comment>
<sequence>MYLHVECIFLSHCEGISKISLEEANQNRAFLCTIKTNGEVECDGEFKDCQFRQPMSICTESENVIYICDARTNSIKICTKMVECARFFNSVGQLFDAFSIHCKGTGYFVKSADEALSLVRQCKELLERNTNGIRMSTGVTSALNGPQ</sequence>
<accession>A0AAU9W4A2</accession>
<reference evidence="1 2" key="1">
    <citation type="submission" date="2022-05" db="EMBL/GenBank/DDBJ databases">
        <authorList>
            <consortium name="Genoscope - CEA"/>
            <person name="William W."/>
        </authorList>
    </citation>
    <scope>NUCLEOTIDE SEQUENCE [LARGE SCALE GENOMIC DNA]</scope>
</reference>
<organism evidence="1 2">
    <name type="scientific">Pocillopora meandrina</name>
    <dbReference type="NCBI Taxonomy" id="46732"/>
    <lineage>
        <taxon>Eukaryota</taxon>
        <taxon>Metazoa</taxon>
        <taxon>Cnidaria</taxon>
        <taxon>Anthozoa</taxon>
        <taxon>Hexacorallia</taxon>
        <taxon>Scleractinia</taxon>
        <taxon>Astrocoeniina</taxon>
        <taxon>Pocilloporidae</taxon>
        <taxon>Pocillopora</taxon>
    </lineage>
</organism>
<dbReference type="Proteomes" id="UP001159428">
    <property type="component" value="Unassembled WGS sequence"/>
</dbReference>
<evidence type="ECO:0000313" key="2">
    <source>
        <dbReference type="Proteomes" id="UP001159428"/>
    </source>
</evidence>
<dbReference type="EMBL" id="CALNXJ010000009">
    <property type="protein sequence ID" value="CAH3103594.1"/>
    <property type="molecule type" value="Genomic_DNA"/>
</dbReference>